<evidence type="ECO:0000313" key="9">
    <source>
        <dbReference type="EMBL" id="GHI63219.1"/>
    </source>
</evidence>
<comment type="caution">
    <text evidence="9">The sequence shown here is derived from an EMBL/GenBank/DDBJ whole genome shotgun (WGS) entry which is preliminary data.</text>
</comment>
<proteinExistence type="inferred from homology"/>
<reference evidence="10" key="1">
    <citation type="submission" date="2023-07" db="EMBL/GenBank/DDBJ databases">
        <title>Whole genome shotgun sequence of Streptomyces cacaoi subsp. asoensis NBRC 13813.</title>
        <authorList>
            <person name="Komaki H."/>
            <person name="Tamura T."/>
        </authorList>
    </citation>
    <scope>NUCLEOTIDE SEQUENCE [LARGE SCALE GENOMIC DNA]</scope>
    <source>
        <strain evidence="10">NBRC 13813</strain>
    </source>
</reference>
<protein>
    <recommendedName>
        <fullName evidence="8">Peptidase M14 domain-containing protein</fullName>
    </recommendedName>
</protein>
<keyword evidence="5" id="KW-0862">Zinc</keyword>
<dbReference type="SUPFAM" id="SSF53187">
    <property type="entry name" value="Zn-dependent exopeptidases"/>
    <property type="match status" value="1"/>
</dbReference>
<organism evidence="9 10">
    <name type="scientific">Streptomyces asoensis</name>
    <dbReference type="NCBI Taxonomy" id="249586"/>
    <lineage>
        <taxon>Bacteria</taxon>
        <taxon>Bacillati</taxon>
        <taxon>Actinomycetota</taxon>
        <taxon>Actinomycetes</taxon>
        <taxon>Kitasatosporales</taxon>
        <taxon>Streptomycetaceae</taxon>
        <taxon>Streptomyces</taxon>
    </lineage>
</organism>
<keyword evidence="4" id="KW-0378">Hydrolase</keyword>
<evidence type="ECO:0000313" key="10">
    <source>
        <dbReference type="Proteomes" id="UP000649259"/>
    </source>
</evidence>
<dbReference type="GeneID" id="91472708"/>
<dbReference type="PANTHER" id="PTHR11705">
    <property type="entry name" value="PROTEASE FAMILY M14 CARBOXYPEPTIDASE A,B"/>
    <property type="match status" value="1"/>
</dbReference>
<dbReference type="RefSeq" id="WP_189921791.1">
    <property type="nucleotide sequence ID" value="NZ_BMSI01000005.1"/>
</dbReference>
<evidence type="ECO:0000256" key="7">
    <source>
        <dbReference type="PROSITE-ProRule" id="PRU01379"/>
    </source>
</evidence>
<keyword evidence="3" id="KW-0645">Protease</keyword>
<accession>A0ABQ3S513</accession>
<feature type="active site" description="Proton donor/acceptor" evidence="7">
    <location>
        <position position="323"/>
    </location>
</feature>
<dbReference type="SMART" id="SM00631">
    <property type="entry name" value="Zn_pept"/>
    <property type="match status" value="1"/>
</dbReference>
<dbReference type="Proteomes" id="UP000649259">
    <property type="component" value="Unassembled WGS sequence"/>
</dbReference>
<sequence>MYLNVDEVESAVTSLAAAFPAAELIELPEPSIEGRACHALRIGTGAPGAHDAVVLTGGVHAREWGSCEILVDLAADLLEAHRDGTGLAYGGTGFTAAQVRAVVDGLDVVVFPLVNPDGRHYSQTVDPMWRKNRNPARSGGDPAGIGVDINRNFDFLFDFGTAFHPAAPVRVSADPADPQQVYQGPSPFSEPETRNVRGLLDLFPRTRWFVDVHSYSQDMLFVWGDDDNQSLDPDRNFRNPAFDGKRGLADDLLYGEFVPDADTADAAGLAEQFCRGVKGVRGTDYTPMPAFDLYPTCGTSDDYAYARHLTTAHNGKILGFTVEWGKNSFHPPWPEMEKIILDIDAGLVQFCLTAAA</sequence>
<evidence type="ECO:0000256" key="2">
    <source>
        <dbReference type="ARBA" id="ARBA00005988"/>
    </source>
</evidence>
<feature type="domain" description="Peptidase M14" evidence="8">
    <location>
        <begin position="1"/>
        <end position="354"/>
    </location>
</feature>
<dbReference type="CDD" id="cd06228">
    <property type="entry name" value="M14-like"/>
    <property type="match status" value="1"/>
</dbReference>
<evidence type="ECO:0000259" key="8">
    <source>
        <dbReference type="PROSITE" id="PS52035"/>
    </source>
</evidence>
<evidence type="ECO:0000256" key="6">
    <source>
        <dbReference type="ARBA" id="ARBA00023049"/>
    </source>
</evidence>
<dbReference type="PROSITE" id="PS52035">
    <property type="entry name" value="PEPTIDASE_M14"/>
    <property type="match status" value="1"/>
</dbReference>
<dbReference type="PRINTS" id="PR00765">
    <property type="entry name" value="CRBOXYPTASEA"/>
</dbReference>
<evidence type="ECO:0000256" key="4">
    <source>
        <dbReference type="ARBA" id="ARBA00022801"/>
    </source>
</evidence>
<name>A0ABQ3S513_9ACTN</name>
<gene>
    <name evidence="9" type="ORF">Saso_48690</name>
</gene>
<evidence type="ECO:0000256" key="3">
    <source>
        <dbReference type="ARBA" id="ARBA00022670"/>
    </source>
</evidence>
<keyword evidence="10" id="KW-1185">Reference proteome</keyword>
<dbReference type="Pfam" id="PF00246">
    <property type="entry name" value="Peptidase_M14"/>
    <property type="match status" value="1"/>
</dbReference>
<evidence type="ECO:0000256" key="1">
    <source>
        <dbReference type="ARBA" id="ARBA00001947"/>
    </source>
</evidence>
<dbReference type="InterPro" id="IPR000834">
    <property type="entry name" value="Peptidase_M14"/>
</dbReference>
<comment type="cofactor">
    <cofactor evidence="1">
        <name>Zn(2+)</name>
        <dbReference type="ChEBI" id="CHEBI:29105"/>
    </cofactor>
</comment>
<dbReference type="Gene3D" id="3.40.630.10">
    <property type="entry name" value="Zn peptidases"/>
    <property type="match status" value="1"/>
</dbReference>
<keyword evidence="6" id="KW-0482">Metalloprotease</keyword>
<comment type="similarity">
    <text evidence="2 7">Belongs to the peptidase M14 family.</text>
</comment>
<evidence type="ECO:0000256" key="5">
    <source>
        <dbReference type="ARBA" id="ARBA00022833"/>
    </source>
</evidence>
<dbReference type="PANTHER" id="PTHR11705:SF143">
    <property type="entry name" value="SLL0236 PROTEIN"/>
    <property type="match status" value="1"/>
</dbReference>
<dbReference type="EMBL" id="BNEB01000005">
    <property type="protein sequence ID" value="GHI63219.1"/>
    <property type="molecule type" value="Genomic_DNA"/>
</dbReference>